<evidence type="ECO:0000313" key="2">
    <source>
        <dbReference type="Proteomes" id="UP000254387"/>
    </source>
</evidence>
<evidence type="ECO:0000313" key="1">
    <source>
        <dbReference type="EMBL" id="STU92211.1"/>
    </source>
</evidence>
<proteinExistence type="predicted"/>
<dbReference type="AlphaFoldDB" id="A0A377ZZK1"/>
<dbReference type="EMBL" id="UGMN01000004">
    <property type="protein sequence ID" value="STU92211.1"/>
    <property type="molecule type" value="Genomic_DNA"/>
</dbReference>
<reference evidence="1 2" key="1">
    <citation type="submission" date="2018-06" db="EMBL/GenBank/DDBJ databases">
        <authorList>
            <consortium name="Pathogen Informatics"/>
            <person name="Doyle S."/>
        </authorList>
    </citation>
    <scope>NUCLEOTIDE SEQUENCE [LARGE SCALE GENOMIC DNA]</scope>
    <source>
        <strain evidence="1 2">NCTC5053</strain>
    </source>
</reference>
<sequence length="60" mass="6684">MRARLALFRRVMKHHVTLDKSIMRNCGHRPVATLSHMTTTGLITLPDAESAKAWLISANG</sequence>
<protein>
    <submittedName>
        <fullName evidence="1">Esterase</fullName>
    </submittedName>
</protein>
<gene>
    <name evidence="1" type="ORF">NCTC5053_01093</name>
</gene>
<dbReference type="Proteomes" id="UP000254387">
    <property type="component" value="Unassembled WGS sequence"/>
</dbReference>
<name>A0A377ZZK1_KLEPN</name>
<organism evidence="1 2">
    <name type="scientific">Klebsiella pneumoniae</name>
    <dbReference type="NCBI Taxonomy" id="573"/>
    <lineage>
        <taxon>Bacteria</taxon>
        <taxon>Pseudomonadati</taxon>
        <taxon>Pseudomonadota</taxon>
        <taxon>Gammaproteobacteria</taxon>
        <taxon>Enterobacterales</taxon>
        <taxon>Enterobacteriaceae</taxon>
        <taxon>Klebsiella/Raoultella group</taxon>
        <taxon>Klebsiella</taxon>
        <taxon>Klebsiella pneumoniae complex</taxon>
    </lineage>
</organism>
<accession>A0A377ZZK1</accession>